<dbReference type="PROSITE" id="PS51017">
    <property type="entry name" value="CCT"/>
    <property type="match status" value="1"/>
</dbReference>
<organism evidence="5 6">
    <name type="scientific">Ensete ventricosum</name>
    <name type="common">Abyssinian banana</name>
    <name type="synonym">Musa ensete</name>
    <dbReference type="NCBI Taxonomy" id="4639"/>
    <lineage>
        <taxon>Eukaryota</taxon>
        <taxon>Viridiplantae</taxon>
        <taxon>Streptophyta</taxon>
        <taxon>Embryophyta</taxon>
        <taxon>Tracheophyta</taxon>
        <taxon>Spermatophyta</taxon>
        <taxon>Magnoliopsida</taxon>
        <taxon>Liliopsida</taxon>
        <taxon>Zingiberales</taxon>
        <taxon>Musaceae</taxon>
        <taxon>Ensete</taxon>
    </lineage>
</organism>
<name>A0A426ZGR5_ENSVE</name>
<evidence type="ECO:0000256" key="3">
    <source>
        <dbReference type="PROSITE-ProRule" id="PRU00357"/>
    </source>
</evidence>
<accession>A0A426ZGR5</accession>
<comment type="caution">
    <text evidence="5">The sequence shown here is derived from an EMBL/GenBank/DDBJ whole genome shotgun (WGS) entry which is preliminary data.</text>
</comment>
<evidence type="ECO:0000313" key="6">
    <source>
        <dbReference type="Proteomes" id="UP000287651"/>
    </source>
</evidence>
<dbReference type="EMBL" id="AMZH03006695">
    <property type="protein sequence ID" value="RRT63167.1"/>
    <property type="molecule type" value="Genomic_DNA"/>
</dbReference>
<dbReference type="GO" id="GO:0009909">
    <property type="term" value="P:regulation of flower development"/>
    <property type="evidence" value="ECO:0007669"/>
    <property type="project" value="InterPro"/>
</dbReference>
<dbReference type="GO" id="GO:0003700">
    <property type="term" value="F:DNA-binding transcription factor activity"/>
    <property type="evidence" value="ECO:0007669"/>
    <property type="project" value="TreeGrafter"/>
</dbReference>
<evidence type="ECO:0000313" key="5">
    <source>
        <dbReference type="EMBL" id="RRT63167.1"/>
    </source>
</evidence>
<reference evidence="5 6" key="1">
    <citation type="journal article" date="2014" name="Agronomy (Basel)">
        <title>A Draft Genome Sequence for Ensete ventricosum, the Drought-Tolerant Tree Against Hunger.</title>
        <authorList>
            <person name="Harrison J."/>
            <person name="Moore K.A."/>
            <person name="Paszkiewicz K."/>
            <person name="Jones T."/>
            <person name="Grant M."/>
            <person name="Ambacheew D."/>
            <person name="Muzemil S."/>
            <person name="Studholme D.J."/>
        </authorList>
    </citation>
    <scope>NUCLEOTIDE SEQUENCE [LARGE SCALE GENOMIC DNA]</scope>
</reference>
<comment type="subcellular location">
    <subcellularLocation>
        <location evidence="1 3">Nucleus</location>
    </subcellularLocation>
</comment>
<evidence type="ECO:0000256" key="2">
    <source>
        <dbReference type="ARBA" id="ARBA00023242"/>
    </source>
</evidence>
<gene>
    <name evidence="5" type="ORF">B296_00021553</name>
</gene>
<dbReference type="GO" id="GO:0005634">
    <property type="term" value="C:nucleus"/>
    <property type="evidence" value="ECO:0007669"/>
    <property type="project" value="UniProtKB-SubCell"/>
</dbReference>
<dbReference type="PANTHER" id="PTHR31319">
    <property type="entry name" value="ZINC FINGER PROTEIN CONSTANS-LIKE 4"/>
    <property type="match status" value="1"/>
</dbReference>
<dbReference type="PANTHER" id="PTHR31319:SF114">
    <property type="entry name" value="OS12G0262400 PROTEIN"/>
    <property type="match status" value="1"/>
</dbReference>
<proteinExistence type="predicted"/>
<keyword evidence="2 3" id="KW-0539">Nucleus</keyword>
<evidence type="ECO:0000259" key="4">
    <source>
        <dbReference type="PROSITE" id="PS51017"/>
    </source>
</evidence>
<evidence type="ECO:0000256" key="1">
    <source>
        <dbReference type="ARBA" id="ARBA00004123"/>
    </source>
</evidence>
<dbReference type="AlphaFoldDB" id="A0A426ZGR5"/>
<sequence>MFFSSSSSTTSATTNSYGEPSLNHLELCSAASPHGLFPDANGALPSSSPPCTFFSSESYLHGGSGTHSLPFHHHYIPDSLNQPLYSSSPSSSSCDYLDFNTGPVRRVLSTGNLQLDLRGSYFAFQYECRKTLADSRPRVRGRFARNGETETEAAVEMETGTDTGAAAVNCFDNYEQNQSGGNGSDCWRQLQAALAMDGEDEYSYDEEFLASFSDFYSMNPL</sequence>
<dbReference type="InterPro" id="IPR045281">
    <property type="entry name" value="CONSTANS-like"/>
</dbReference>
<feature type="domain" description="CCT" evidence="4">
    <location>
        <begin position="104"/>
        <end position="146"/>
    </location>
</feature>
<dbReference type="Pfam" id="PF06203">
    <property type="entry name" value="CCT"/>
    <property type="match status" value="1"/>
</dbReference>
<dbReference type="Proteomes" id="UP000287651">
    <property type="component" value="Unassembled WGS sequence"/>
</dbReference>
<protein>
    <recommendedName>
        <fullName evidence="4">CCT domain-containing protein</fullName>
    </recommendedName>
</protein>
<dbReference type="InterPro" id="IPR010402">
    <property type="entry name" value="CCT_domain"/>
</dbReference>